<gene>
    <name evidence="2" type="ORF">KIPB_010158</name>
</gene>
<protein>
    <submittedName>
        <fullName evidence="2">Uncharacterized protein</fullName>
    </submittedName>
</protein>
<dbReference type="EMBL" id="BDIP01003680">
    <property type="protein sequence ID" value="GIQ88002.1"/>
    <property type="molecule type" value="Genomic_DNA"/>
</dbReference>
<feature type="compositionally biased region" description="Polar residues" evidence="1">
    <location>
        <begin position="63"/>
        <end position="74"/>
    </location>
</feature>
<sequence length="276" mass="30830">MLYIIMHFHTSSHAQVPCPPVGDDAPVVADTDDTNTAVPDTHDKETSQPGLPSADTPIVPPHTTLSSISVTDGSTETETPTTTETGVNAPTPKDKPGVTEPLQKRPPQAYVRIDSEGTMEFGDTEDEVSILSDEPEPEYNGPMHHPGVLECCYDRWVDHDERCHGVIDSRALRREYPENYTWSCCNRDGDKEGCTRGHGQSVDEMYATSPEYEQTEGEMYHPGELEIDYESETWYDWDEDCHGRMDTQSNRREYPDGFVWSCCGESGEAEGCEAEE</sequence>
<feature type="compositionally biased region" description="Low complexity" evidence="1">
    <location>
        <begin position="22"/>
        <end position="39"/>
    </location>
</feature>
<reference evidence="2 3" key="1">
    <citation type="journal article" date="2018" name="PLoS ONE">
        <title>The draft genome of Kipferlia bialata reveals reductive genome evolution in fornicate parasites.</title>
        <authorList>
            <person name="Tanifuji G."/>
            <person name="Takabayashi S."/>
            <person name="Kume K."/>
            <person name="Takagi M."/>
            <person name="Nakayama T."/>
            <person name="Kamikawa R."/>
            <person name="Inagaki Y."/>
            <person name="Hashimoto T."/>
        </authorList>
    </citation>
    <scope>NUCLEOTIDE SEQUENCE [LARGE SCALE GENOMIC DNA]</scope>
    <source>
        <strain evidence="2">NY0173</strain>
    </source>
</reference>
<comment type="caution">
    <text evidence="2">The sequence shown here is derived from an EMBL/GenBank/DDBJ whole genome shotgun (WGS) entry which is preliminary data.</text>
</comment>
<keyword evidence="3" id="KW-1185">Reference proteome</keyword>
<dbReference type="Proteomes" id="UP000265618">
    <property type="component" value="Unassembled WGS sequence"/>
</dbReference>
<dbReference type="PANTHER" id="PTHR38167">
    <property type="entry name" value="C2H2-TYPE DOMAIN-CONTAINING PROTEIN"/>
    <property type="match status" value="1"/>
</dbReference>
<feature type="compositionally biased region" description="Low complexity" evidence="1">
    <location>
        <begin position="76"/>
        <end position="85"/>
    </location>
</feature>
<dbReference type="OrthoDB" id="5422613at2759"/>
<dbReference type="AlphaFoldDB" id="A0A9K3GM57"/>
<dbReference type="PANTHER" id="PTHR38167:SF1">
    <property type="entry name" value="C2H2-TYPE DOMAIN-CONTAINING PROTEIN"/>
    <property type="match status" value="1"/>
</dbReference>
<proteinExistence type="predicted"/>
<name>A0A9K3GM57_9EUKA</name>
<evidence type="ECO:0000313" key="2">
    <source>
        <dbReference type="EMBL" id="GIQ88002.1"/>
    </source>
</evidence>
<accession>A0A9K3GM57</accession>
<feature type="region of interest" description="Disordered" evidence="1">
    <location>
        <begin position="22"/>
        <end position="104"/>
    </location>
</feature>
<organism evidence="2 3">
    <name type="scientific">Kipferlia bialata</name>
    <dbReference type="NCBI Taxonomy" id="797122"/>
    <lineage>
        <taxon>Eukaryota</taxon>
        <taxon>Metamonada</taxon>
        <taxon>Carpediemonas-like organisms</taxon>
        <taxon>Kipferlia</taxon>
    </lineage>
</organism>
<evidence type="ECO:0000313" key="3">
    <source>
        <dbReference type="Proteomes" id="UP000265618"/>
    </source>
</evidence>
<evidence type="ECO:0000256" key="1">
    <source>
        <dbReference type="SAM" id="MobiDB-lite"/>
    </source>
</evidence>